<dbReference type="OrthoDB" id="10478763at2759"/>
<sequence length="407" mass="46148">MFMSLSISKTIQKSILECRDARTFLKAVSGKSKNQRAHMVTHSYKGKKKFYGGKKYKPNGKKAGKPDGFIKAKGKDMKGKCFWYRQKGHMKIDCFKFENHLEGYADKSKGYRFYCPTYSMKIVESKRAVFLEEGADIGTNTQAMEFAFEEERSADPTLSTPSNIVIPPLLEHYDEPLSDQDDEPLPVIEEPQPIIYEPELVMDEPQPTVDEPQPVVDVPVRRSQRVRRSAIPGDYIVYLQEQDFDLGVDDDPRDYGQASSGQLSLLTKLSGSLGPELCVSALESCYHQSIVGSTADSSQVYPLIKQISEDQATKLKRKTRTLIESIQMKKYVAFWLCSGRRSATCVGIVHYKGRQHVKLSSHFHNYFHVIYISVGLKRSIVGELDEELDSHLDLSNLRAHPLKPVIH</sequence>
<organism evidence="1 2">
    <name type="scientific">Acer yangbiense</name>
    <dbReference type="NCBI Taxonomy" id="1000413"/>
    <lineage>
        <taxon>Eukaryota</taxon>
        <taxon>Viridiplantae</taxon>
        <taxon>Streptophyta</taxon>
        <taxon>Embryophyta</taxon>
        <taxon>Tracheophyta</taxon>
        <taxon>Spermatophyta</taxon>
        <taxon>Magnoliopsida</taxon>
        <taxon>eudicotyledons</taxon>
        <taxon>Gunneridae</taxon>
        <taxon>Pentapetalae</taxon>
        <taxon>rosids</taxon>
        <taxon>malvids</taxon>
        <taxon>Sapindales</taxon>
        <taxon>Sapindaceae</taxon>
        <taxon>Hippocastanoideae</taxon>
        <taxon>Acereae</taxon>
        <taxon>Acer</taxon>
    </lineage>
</organism>
<reference evidence="2" key="1">
    <citation type="journal article" date="2019" name="Gigascience">
        <title>De novo genome assembly of the endangered Acer yangbiense, a plant species with extremely small populations endemic to Yunnan Province, China.</title>
        <authorList>
            <person name="Yang J."/>
            <person name="Wariss H.M."/>
            <person name="Tao L."/>
            <person name="Zhang R."/>
            <person name="Yun Q."/>
            <person name="Hollingsworth P."/>
            <person name="Dao Z."/>
            <person name="Luo G."/>
            <person name="Guo H."/>
            <person name="Ma Y."/>
            <person name="Sun W."/>
        </authorList>
    </citation>
    <scope>NUCLEOTIDE SEQUENCE [LARGE SCALE GENOMIC DNA]</scope>
    <source>
        <strain evidence="2">cv. Malutang</strain>
    </source>
</reference>
<name>A0A5C7IYX2_9ROSI</name>
<accession>A0A5C7IYX2</accession>
<dbReference type="AlphaFoldDB" id="A0A5C7IYX2"/>
<dbReference type="Proteomes" id="UP000323000">
    <property type="component" value="Chromosome 1"/>
</dbReference>
<proteinExistence type="predicted"/>
<evidence type="ECO:0000313" key="2">
    <source>
        <dbReference type="Proteomes" id="UP000323000"/>
    </source>
</evidence>
<dbReference type="EMBL" id="VAHF01000001">
    <property type="protein sequence ID" value="TXG74328.1"/>
    <property type="molecule type" value="Genomic_DNA"/>
</dbReference>
<protein>
    <submittedName>
        <fullName evidence="1">Uncharacterized protein</fullName>
    </submittedName>
</protein>
<keyword evidence="2" id="KW-1185">Reference proteome</keyword>
<comment type="caution">
    <text evidence="1">The sequence shown here is derived from an EMBL/GenBank/DDBJ whole genome shotgun (WGS) entry which is preliminary data.</text>
</comment>
<gene>
    <name evidence="1" type="ORF">EZV62_002907</name>
</gene>
<evidence type="ECO:0000313" key="1">
    <source>
        <dbReference type="EMBL" id="TXG74328.1"/>
    </source>
</evidence>